<dbReference type="Pfam" id="PF12224">
    <property type="entry name" value="Amidoligase_2"/>
    <property type="match status" value="1"/>
</dbReference>
<name>A0A9W4S055_9PEZI</name>
<dbReference type="PANTHER" id="PTHR36847">
    <property type="entry name" value="AMIDOLIGASE ENZYME"/>
    <property type="match status" value="1"/>
</dbReference>
<gene>
    <name evidence="2" type="ORF">CGXH109_LOCUS96497</name>
</gene>
<evidence type="ECO:0008006" key="4">
    <source>
        <dbReference type="Google" id="ProtNLM"/>
    </source>
</evidence>
<keyword evidence="3" id="KW-1185">Reference proteome</keyword>
<feature type="compositionally biased region" description="Polar residues" evidence="1">
    <location>
        <begin position="1"/>
        <end position="17"/>
    </location>
</feature>
<dbReference type="AlphaFoldDB" id="A0A9W4S055"/>
<feature type="compositionally biased region" description="Low complexity" evidence="1">
    <location>
        <begin position="19"/>
        <end position="29"/>
    </location>
</feature>
<reference evidence="2" key="1">
    <citation type="submission" date="2022-08" db="EMBL/GenBank/DDBJ databases">
        <authorList>
            <person name="Giroux E."/>
            <person name="Giroux E."/>
        </authorList>
    </citation>
    <scope>NUCLEOTIDE SEQUENCE</scope>
    <source>
        <strain evidence="2">H1091258</strain>
    </source>
</reference>
<dbReference type="Proteomes" id="UP001152533">
    <property type="component" value="Unassembled WGS sequence"/>
</dbReference>
<organism evidence="2 3">
    <name type="scientific">Colletotrichum noveboracense</name>
    <dbReference type="NCBI Taxonomy" id="2664923"/>
    <lineage>
        <taxon>Eukaryota</taxon>
        <taxon>Fungi</taxon>
        <taxon>Dikarya</taxon>
        <taxon>Ascomycota</taxon>
        <taxon>Pezizomycotina</taxon>
        <taxon>Sordariomycetes</taxon>
        <taxon>Hypocreomycetidae</taxon>
        <taxon>Glomerellales</taxon>
        <taxon>Glomerellaceae</taxon>
        <taxon>Colletotrichum</taxon>
        <taxon>Colletotrichum gloeosporioides species complex</taxon>
    </lineage>
</organism>
<accession>A0A9W4S055</accession>
<dbReference type="PANTHER" id="PTHR36847:SF1">
    <property type="entry name" value="AMIDOLIGASE ENZYME"/>
    <property type="match status" value="1"/>
</dbReference>
<proteinExistence type="predicted"/>
<comment type="caution">
    <text evidence="2">The sequence shown here is derived from an EMBL/GenBank/DDBJ whole genome shotgun (WGS) entry which is preliminary data.</text>
</comment>
<protein>
    <recommendedName>
        <fullName evidence="4">Amidoligase enzyme</fullName>
    </recommendedName>
</protein>
<evidence type="ECO:0000256" key="1">
    <source>
        <dbReference type="SAM" id="MobiDB-lite"/>
    </source>
</evidence>
<sequence>MSNYSPNQQDTSTSTLALSDHTTSSMYSDSDTDTANMPGPVNNAPQGSRFTNPSAFPLEIPGMSPLASPVLADISPINADDEIYEHDLNGMDKDARDMIMVDAGRKYVIPESSDPTEPPVLATVWDTISRDQQPGPDREVLFSAELEFWVQVSGEEGKALTCPPRNFVKRADIPPDECLERFHLQYRICRYLRDEANFFSISESADQKTTGLWEEYRKEVRNGSHAYNASGHWDVMVEPKKQLPEENNKEWERYNKDWMLVRIQSPLMRFSEENIKFFDAITIALKDMPGLIIGLDHRPRLRVSLKPLTGFTLPDLKKLLTFLWSVSPLIDTLHAKYCGPGSLIAPGLEFSEVFNCLPHTCLSDAEWRAPREETAFTHGPPIKTTTKMFQTPDVMRNSSFSKYALLEIATAEDIQTLVSMTDIPIQHEDGQVYNHPGAYDFSGLLKSKRGDQRVQFAQHAGTMDFAAISNWIKVCHGLVSFAINAPRDRIEHILSLNSPVQDTLNTYDVLELLTDIDLSPQAEYYRNLNPRRFPPDLAARQPCPTIDLAEHSWLSPYTFGVELEFLLPYALEVPDRHEKRWTYVLPSDTEPAFISSTIYEHTAEHLAALLNSKGHFSATYNTVKQRRDEPPHAHYASHLATVSAVRGRTVDIVPGASHMYQLWHVSQDSSLTKHLGPILGYSGGVSGFEISSPIFRDRASDFRQILNVLAILRAETRPMLDGTCGTHVHVGSVRPFTLTALKKLACLAWVVDPILSTLVHPVRGAVHHAAPLRTGSNLAESTSLRSYEDLLIGGDDKMLVVEIDSHLPMRGLPSRLQDEFTSIWSANDHNRLTGLLAAANYTLPPRGSISFDKIKCMSGSAFPYGPWEPVLVGTIEFRALEGTLDPVLVAHWARLAVAIVRTAVEAEPAEFFKIMTRLLKERRNSRERLKCFLEVVGMGHTYSYWREIPEKNKSLAALVEQWHPKNRWVGDEPNLAWIERNVVALPKLPRDAADGLEKAFKHKVGVTTRIGKRKM</sequence>
<evidence type="ECO:0000313" key="3">
    <source>
        <dbReference type="Proteomes" id="UP001152533"/>
    </source>
</evidence>
<dbReference type="InterPro" id="IPR022025">
    <property type="entry name" value="Amidoligase_2"/>
</dbReference>
<dbReference type="EMBL" id="CAMGZC010000875">
    <property type="protein sequence ID" value="CAI0650486.1"/>
    <property type="molecule type" value="Genomic_DNA"/>
</dbReference>
<evidence type="ECO:0000313" key="2">
    <source>
        <dbReference type="EMBL" id="CAI0650486.1"/>
    </source>
</evidence>
<feature type="region of interest" description="Disordered" evidence="1">
    <location>
        <begin position="1"/>
        <end position="42"/>
    </location>
</feature>